<dbReference type="SUPFAM" id="SSF51556">
    <property type="entry name" value="Metallo-dependent hydrolases"/>
    <property type="match status" value="1"/>
</dbReference>
<dbReference type="CDD" id="cd01298">
    <property type="entry name" value="ATZ_TRZ_like"/>
    <property type="match status" value="1"/>
</dbReference>
<evidence type="ECO:0000313" key="3">
    <source>
        <dbReference type="EMBL" id="CAB4962032.1"/>
    </source>
</evidence>
<reference evidence="3" key="1">
    <citation type="submission" date="2020-05" db="EMBL/GenBank/DDBJ databases">
        <authorList>
            <person name="Chiriac C."/>
            <person name="Salcher M."/>
            <person name="Ghai R."/>
            <person name="Kavagutti S V."/>
        </authorList>
    </citation>
    <scope>NUCLEOTIDE SEQUENCE</scope>
</reference>
<proteinExistence type="predicted"/>
<dbReference type="InterPro" id="IPR011059">
    <property type="entry name" value="Metal-dep_hydrolase_composite"/>
</dbReference>
<dbReference type="InterPro" id="IPR006680">
    <property type="entry name" value="Amidohydro-rel"/>
</dbReference>
<dbReference type="Gene3D" id="2.30.40.10">
    <property type="entry name" value="Urease, subunit C, domain 1"/>
    <property type="match status" value="1"/>
</dbReference>
<evidence type="ECO:0000259" key="2">
    <source>
        <dbReference type="Pfam" id="PF01979"/>
    </source>
</evidence>
<sequence length="464" mass="49273">MSPTGPVDLLISGALSVETMGGSIGSTGASLVGGWVAVTDGLVVGVGAATDAAPAAREVIDARGCLVTPGLVNAHQHLYQNLTRSMLANGVAGLTDWFWTYFSRWQHLDEEAVRTSTRLGLFELALSGATTSADHLYIHQEPGWIDAQVEEALDVGMRLTAVRGSMTLGPDDGGVCLASMVEDEEHVLNDCERLVRVHHDPSPTSMTQIAFGPSTLMSSTESVFRRSAELARNLGVRLHTHVADDPEEEAFVRQRYRMRPIEKMADLGWMAPDVWFAHVVYPSPREIASMAEHGVSVAHCPSAMVIDGGIPGGPAPVREMIDAGVNVSIGCDGATAADHQSLWLETKFAMLLARLRGGSVSAMTARDALWLATRGGAAALGREGQIGVLTPGACADISLWRLDDIAHAGAHADPVTALLQGGPTGVWSSFVGGQPLVRDGHLVGIDEQREVARHSNAARRLQQL</sequence>
<organism evidence="3">
    <name type="scientific">freshwater metagenome</name>
    <dbReference type="NCBI Taxonomy" id="449393"/>
    <lineage>
        <taxon>unclassified sequences</taxon>
        <taxon>metagenomes</taxon>
        <taxon>ecological metagenomes</taxon>
    </lineage>
</organism>
<dbReference type="GO" id="GO:0016810">
    <property type="term" value="F:hydrolase activity, acting on carbon-nitrogen (but not peptide) bonds"/>
    <property type="evidence" value="ECO:0007669"/>
    <property type="project" value="InterPro"/>
</dbReference>
<feature type="domain" description="Amidohydrolase-related" evidence="2">
    <location>
        <begin position="66"/>
        <end position="426"/>
    </location>
</feature>
<keyword evidence="1" id="KW-0378">Hydrolase</keyword>
<dbReference type="InterPro" id="IPR050287">
    <property type="entry name" value="MTA/SAH_deaminase"/>
</dbReference>
<dbReference type="PANTHER" id="PTHR43794:SF11">
    <property type="entry name" value="AMIDOHYDROLASE-RELATED DOMAIN-CONTAINING PROTEIN"/>
    <property type="match status" value="1"/>
</dbReference>
<name>A0A6J7L586_9ZZZZ</name>
<dbReference type="Gene3D" id="3.20.20.140">
    <property type="entry name" value="Metal-dependent hydrolases"/>
    <property type="match status" value="1"/>
</dbReference>
<evidence type="ECO:0000256" key="1">
    <source>
        <dbReference type="ARBA" id="ARBA00022801"/>
    </source>
</evidence>
<dbReference type="AlphaFoldDB" id="A0A6J7L586"/>
<dbReference type="PANTHER" id="PTHR43794">
    <property type="entry name" value="AMINOHYDROLASE SSNA-RELATED"/>
    <property type="match status" value="1"/>
</dbReference>
<dbReference type="SUPFAM" id="SSF51338">
    <property type="entry name" value="Composite domain of metallo-dependent hydrolases"/>
    <property type="match status" value="2"/>
</dbReference>
<gene>
    <name evidence="3" type="ORF">UFOPK3773_02055</name>
</gene>
<protein>
    <submittedName>
        <fullName evidence="3">Unannotated protein</fullName>
    </submittedName>
</protein>
<dbReference type="Pfam" id="PF01979">
    <property type="entry name" value="Amidohydro_1"/>
    <property type="match status" value="1"/>
</dbReference>
<accession>A0A6J7L586</accession>
<dbReference type="InterPro" id="IPR032466">
    <property type="entry name" value="Metal_Hydrolase"/>
</dbReference>
<dbReference type="EMBL" id="CAFBNF010000312">
    <property type="protein sequence ID" value="CAB4962032.1"/>
    <property type="molecule type" value="Genomic_DNA"/>
</dbReference>